<evidence type="ECO:0000313" key="2">
    <source>
        <dbReference type="EMBL" id="EHK97396.1"/>
    </source>
</evidence>
<comment type="caution">
    <text evidence="2">The sequence shown here is derived from an EMBL/GenBank/DDBJ whole genome shotgun (WGS) entry which is preliminary data.</text>
</comment>
<feature type="transmembrane region" description="Helical" evidence="1">
    <location>
        <begin position="16"/>
        <end position="35"/>
    </location>
</feature>
<sequence length="276" mass="31048">MVSAPLRLTGFTKTSALVYFFLSAGLFAIFCLAELRWLHWQKDAYTGATGRDPVYAGKGLVWNSPRGPGEGFLYKRAFLRALQQVHLWSVIPAYNLGMNAFGGMLDTRMFTLILLPTKRGKEFVIIELIFTEHGLLGVGLMLDLVWMVILIVGIMRIAPDTFYVAISCAKMEFMFPDPVDRAAMYERHPSCFNLTTAASEKTYMGISANMKRVNLEETTAILSLVFGLAGMIGLIMNIGFVETYLNLTRDDDERLKKFSMAKRRKLGLEKPEGKEE</sequence>
<keyword evidence="3" id="KW-1185">Reference proteome</keyword>
<keyword evidence="1" id="KW-0812">Transmembrane</keyword>
<dbReference type="OrthoDB" id="193478at2759"/>
<feature type="transmembrane region" description="Helical" evidence="1">
    <location>
        <begin position="220"/>
        <end position="240"/>
    </location>
</feature>
<dbReference type="Proteomes" id="UP000005446">
    <property type="component" value="Unassembled WGS sequence"/>
</dbReference>
<gene>
    <name evidence="2" type="ORF">M7I_6811</name>
</gene>
<keyword evidence="1" id="KW-1133">Transmembrane helix</keyword>
<keyword evidence="1" id="KW-0472">Membrane</keyword>
<dbReference type="InParanoid" id="H0EVL2"/>
<dbReference type="AlphaFoldDB" id="H0EVL2"/>
<organism evidence="2 3">
    <name type="scientific">Glarea lozoyensis (strain ATCC 74030 / MF5533)</name>
    <dbReference type="NCBI Taxonomy" id="1104152"/>
    <lineage>
        <taxon>Eukaryota</taxon>
        <taxon>Fungi</taxon>
        <taxon>Dikarya</taxon>
        <taxon>Ascomycota</taxon>
        <taxon>Pezizomycotina</taxon>
        <taxon>Leotiomycetes</taxon>
        <taxon>Helotiales</taxon>
        <taxon>Helotiaceae</taxon>
        <taxon>Glarea</taxon>
    </lineage>
</organism>
<evidence type="ECO:0000256" key="1">
    <source>
        <dbReference type="SAM" id="Phobius"/>
    </source>
</evidence>
<dbReference type="HOGENOM" id="CLU_054818_0_0_1"/>
<dbReference type="EMBL" id="AGUE01000195">
    <property type="protein sequence ID" value="EHK97396.1"/>
    <property type="molecule type" value="Genomic_DNA"/>
</dbReference>
<reference evidence="2 3" key="1">
    <citation type="journal article" date="2012" name="Eukaryot. Cell">
        <title>Genome sequence of the fungus Glarea lozoyensis: the first genome sequence of a species from the Helotiaceae family.</title>
        <authorList>
            <person name="Youssar L."/>
            <person name="Gruening B.A."/>
            <person name="Erxleben A."/>
            <person name="Guenther S."/>
            <person name="Huettel W."/>
        </authorList>
    </citation>
    <scope>NUCLEOTIDE SEQUENCE [LARGE SCALE GENOMIC DNA]</scope>
    <source>
        <strain evidence="3">ATCC 74030 / MF5533</strain>
    </source>
</reference>
<accession>H0EVL2</accession>
<name>H0EVL2_GLAL7</name>
<feature type="transmembrane region" description="Helical" evidence="1">
    <location>
        <begin position="144"/>
        <end position="166"/>
    </location>
</feature>
<proteinExistence type="predicted"/>
<evidence type="ECO:0000313" key="3">
    <source>
        <dbReference type="Proteomes" id="UP000005446"/>
    </source>
</evidence>
<protein>
    <submittedName>
        <fullName evidence="2">Uncharacterized protein</fullName>
    </submittedName>
</protein>